<dbReference type="Pfam" id="PF00563">
    <property type="entry name" value="EAL"/>
    <property type="match status" value="1"/>
</dbReference>
<dbReference type="SUPFAM" id="SSF55785">
    <property type="entry name" value="PYP-like sensor domain (PAS domain)"/>
    <property type="match status" value="1"/>
</dbReference>
<dbReference type="EMBL" id="WNKT01000021">
    <property type="protein sequence ID" value="MTW21608.1"/>
    <property type="molecule type" value="Genomic_DNA"/>
</dbReference>
<accession>A0A6N8EET0</accession>
<dbReference type="SMART" id="SM00267">
    <property type="entry name" value="GGDEF"/>
    <property type="match status" value="1"/>
</dbReference>
<dbReference type="Proteomes" id="UP000434044">
    <property type="component" value="Unassembled WGS sequence"/>
</dbReference>
<evidence type="ECO:0000313" key="7">
    <source>
        <dbReference type="EMBL" id="MTW21608.1"/>
    </source>
</evidence>
<name>A0A6N8EET0_9GAMM</name>
<dbReference type="RefSeq" id="WP_155450190.1">
    <property type="nucleotide sequence ID" value="NZ_WNKT01000021.1"/>
</dbReference>
<dbReference type="EC" id="3.1.4.52" evidence="1"/>
<evidence type="ECO:0000259" key="4">
    <source>
        <dbReference type="PROSITE" id="PS50112"/>
    </source>
</evidence>
<dbReference type="FunFam" id="3.20.20.450:FF:000001">
    <property type="entry name" value="Cyclic di-GMP phosphodiesterase yahA"/>
    <property type="match status" value="1"/>
</dbReference>
<dbReference type="SMART" id="SM00091">
    <property type="entry name" value="PAS"/>
    <property type="match status" value="1"/>
</dbReference>
<dbReference type="AlphaFoldDB" id="A0A6N8EET0"/>
<gene>
    <name evidence="7" type="ORF">GJ668_10970</name>
</gene>
<dbReference type="Pfam" id="PF13426">
    <property type="entry name" value="PAS_9"/>
    <property type="match status" value="1"/>
</dbReference>
<dbReference type="InterPro" id="IPR029787">
    <property type="entry name" value="Nucleotide_cyclase"/>
</dbReference>
<dbReference type="Gene3D" id="3.30.450.20">
    <property type="entry name" value="PAS domain"/>
    <property type="match status" value="1"/>
</dbReference>
<dbReference type="PROSITE" id="PS50887">
    <property type="entry name" value="GGDEF"/>
    <property type="match status" value="1"/>
</dbReference>
<dbReference type="InterPro" id="IPR000014">
    <property type="entry name" value="PAS"/>
</dbReference>
<evidence type="ECO:0000259" key="5">
    <source>
        <dbReference type="PROSITE" id="PS50883"/>
    </source>
</evidence>
<evidence type="ECO:0000313" key="8">
    <source>
        <dbReference type="Proteomes" id="UP000434044"/>
    </source>
</evidence>
<dbReference type="PANTHER" id="PTHR44757">
    <property type="entry name" value="DIGUANYLATE CYCLASE DGCP"/>
    <property type="match status" value="1"/>
</dbReference>
<evidence type="ECO:0000256" key="2">
    <source>
        <dbReference type="ARBA" id="ARBA00022636"/>
    </source>
</evidence>
<dbReference type="PROSITE" id="PS50883">
    <property type="entry name" value="EAL"/>
    <property type="match status" value="1"/>
</dbReference>
<dbReference type="SMART" id="SM00052">
    <property type="entry name" value="EAL"/>
    <property type="match status" value="1"/>
</dbReference>
<dbReference type="InterPro" id="IPR000160">
    <property type="entry name" value="GGDEF_dom"/>
</dbReference>
<keyword evidence="3" id="KW-0175">Coiled coil</keyword>
<keyword evidence="8" id="KW-1185">Reference proteome</keyword>
<dbReference type="InterPro" id="IPR035965">
    <property type="entry name" value="PAS-like_dom_sf"/>
</dbReference>
<feature type="domain" description="PAS" evidence="4">
    <location>
        <begin position="354"/>
        <end position="424"/>
    </location>
</feature>
<organism evidence="7 8">
    <name type="scientific">Allochromatium palmeri</name>
    <dbReference type="NCBI Taxonomy" id="231048"/>
    <lineage>
        <taxon>Bacteria</taxon>
        <taxon>Pseudomonadati</taxon>
        <taxon>Pseudomonadota</taxon>
        <taxon>Gammaproteobacteria</taxon>
        <taxon>Chromatiales</taxon>
        <taxon>Chromatiaceae</taxon>
        <taxon>Allochromatium</taxon>
    </lineage>
</organism>
<protein>
    <recommendedName>
        <fullName evidence="1">cyclic-guanylate-specific phosphodiesterase</fullName>
        <ecNumber evidence="1">3.1.4.52</ecNumber>
    </recommendedName>
</protein>
<dbReference type="Gene3D" id="3.30.70.270">
    <property type="match status" value="1"/>
</dbReference>
<dbReference type="Gene3D" id="3.20.20.450">
    <property type="entry name" value="EAL domain"/>
    <property type="match status" value="1"/>
</dbReference>
<dbReference type="SUPFAM" id="SSF141868">
    <property type="entry name" value="EAL domain-like"/>
    <property type="match status" value="1"/>
</dbReference>
<dbReference type="PANTHER" id="PTHR44757:SF2">
    <property type="entry name" value="BIOFILM ARCHITECTURE MAINTENANCE PROTEIN MBAA"/>
    <property type="match status" value="1"/>
</dbReference>
<evidence type="ECO:0000256" key="3">
    <source>
        <dbReference type="SAM" id="Coils"/>
    </source>
</evidence>
<proteinExistence type="predicted"/>
<dbReference type="InterPro" id="IPR001633">
    <property type="entry name" value="EAL_dom"/>
</dbReference>
<reference evidence="7 8" key="1">
    <citation type="submission" date="2019-11" db="EMBL/GenBank/DDBJ databases">
        <title>Whole-genome sequence of the anaerobic purple sulfur bacterium Allochromatium palmeri DSM 15591.</title>
        <authorList>
            <person name="Kyndt J.A."/>
            <person name="Meyer T.E."/>
        </authorList>
    </citation>
    <scope>NUCLEOTIDE SEQUENCE [LARGE SCALE GENOMIC DNA]</scope>
    <source>
        <strain evidence="7 8">DSM 15591</strain>
    </source>
</reference>
<dbReference type="InterPro" id="IPR043128">
    <property type="entry name" value="Rev_trsase/Diguanyl_cyclase"/>
</dbReference>
<dbReference type="InterPro" id="IPR035919">
    <property type="entry name" value="EAL_sf"/>
</dbReference>
<dbReference type="CDD" id="cd00130">
    <property type="entry name" value="PAS"/>
    <property type="match status" value="1"/>
</dbReference>
<sequence>MTSWPKRRHGWLVLAAAAFSLYLALLLANAYQSNGQLRAAAEMRLFAEAQQTATLMSDFLADQESFVLDLAEVQSIETFLVNKALGMSMRYGLNANLSAIEESFRRKLTQKRLLGAPVYERLLYFDEEGLLIVDTNPGHPIDAPISGHDPEAKLIIDEENGKILAAAPVDYHGQPHGTVITVSSLDLLSRYLTSSTANLGFWQFLITKTGRVLTDDSRTGLGGAPSPTLAGIPPAKLIPIGERPKLAMTPLAADFDLVLRIPVAHTELSVITALPASLLYGHITSQRVLYFASSVPPILLLSALWISRMRQRTQRLEADVRESNRDRAELKDRNDALTAEIVRRQTLERQLRESEERYRMYIEHAPEGIFVADNLGRFVDANPSACAMVGYSRSELLRMTVTDLSPPDQVSVYLAAFEQILANGRHELEITLRRKEGHDIVGSLRAITLPGDFVMGFCTDITARKLAEEQIHNLAYFDPLTELPNRRLLLDRLRQTMVVSSRHQEYGALLMIDLDHFKDLNDTQGHDIGDRLLTEVARRLTASVRREDTVARLGGDEYVIVAGELGTDESGAALLAEQIAEQIHCALGRPYMLEEGRLTYHSSASVGVTLFCGQEIGVELLLKQADVALYQAKYAGRNTIRFFNPDMQAAIDARATLETALRRAMNSDELSLYFQPQVDRDGRVIGAEALLRWLPSDAEPISPTRFIPLAEETGLIIPIGLWVLEQACAQLGAWQADASTRELVLSINVSACQFHQPDFVVQVQETIAEFGIDATHLKLELTESLVLDRIDQVIARMHMLKDLGVSFSLDDFGTGYSSLSYLKRLPIDQVKIDQSFVRDLAHDQNDAAIVRAVLAMSRSLGLNVIAEGVETAEQFDFLLSHGCEQFQGYLFGKPAPIDDFPAKVIGVG</sequence>
<keyword evidence="2" id="KW-0973">c-di-GMP</keyword>
<dbReference type="Pfam" id="PF00990">
    <property type="entry name" value="GGDEF"/>
    <property type="match status" value="1"/>
</dbReference>
<evidence type="ECO:0000259" key="6">
    <source>
        <dbReference type="PROSITE" id="PS50887"/>
    </source>
</evidence>
<dbReference type="NCBIfam" id="TIGR00254">
    <property type="entry name" value="GGDEF"/>
    <property type="match status" value="1"/>
</dbReference>
<evidence type="ECO:0000256" key="1">
    <source>
        <dbReference type="ARBA" id="ARBA00012282"/>
    </source>
</evidence>
<dbReference type="PROSITE" id="PS50112">
    <property type="entry name" value="PAS"/>
    <property type="match status" value="1"/>
</dbReference>
<dbReference type="GO" id="GO:0071111">
    <property type="term" value="F:cyclic-guanylate-specific phosphodiesterase activity"/>
    <property type="evidence" value="ECO:0007669"/>
    <property type="project" value="UniProtKB-EC"/>
</dbReference>
<dbReference type="OrthoDB" id="8553030at2"/>
<feature type="domain" description="EAL" evidence="5">
    <location>
        <begin position="654"/>
        <end position="908"/>
    </location>
</feature>
<feature type="domain" description="GGDEF" evidence="6">
    <location>
        <begin position="505"/>
        <end position="645"/>
    </location>
</feature>
<dbReference type="SUPFAM" id="SSF55073">
    <property type="entry name" value="Nucleotide cyclase"/>
    <property type="match status" value="1"/>
</dbReference>
<dbReference type="CDD" id="cd01948">
    <property type="entry name" value="EAL"/>
    <property type="match status" value="1"/>
</dbReference>
<dbReference type="CDD" id="cd01949">
    <property type="entry name" value="GGDEF"/>
    <property type="match status" value="1"/>
</dbReference>
<dbReference type="InterPro" id="IPR052155">
    <property type="entry name" value="Biofilm_reg_signaling"/>
</dbReference>
<feature type="coiled-coil region" evidence="3">
    <location>
        <begin position="306"/>
        <end position="364"/>
    </location>
</feature>
<comment type="caution">
    <text evidence="7">The sequence shown here is derived from an EMBL/GenBank/DDBJ whole genome shotgun (WGS) entry which is preliminary data.</text>
</comment>
<dbReference type="NCBIfam" id="TIGR00229">
    <property type="entry name" value="sensory_box"/>
    <property type="match status" value="1"/>
</dbReference>